<proteinExistence type="predicted"/>
<evidence type="ECO:0000313" key="2">
    <source>
        <dbReference type="Proteomes" id="UP000499080"/>
    </source>
</evidence>
<sequence length="124" mass="14782">MKRKVSVNRKNIIQIFLRYSELREMSRERETAWKRSILVQRVINLEGKLFSIAPPPRDKVPHTPELSMPTLISTYSPCYLTLSPRWNSSSERSFDKPKQLTPNRQMYGNFWLTWGQYQPNFTVF</sequence>
<dbReference type="EMBL" id="BGPR01068113">
    <property type="protein sequence ID" value="GBO42144.1"/>
    <property type="molecule type" value="Genomic_DNA"/>
</dbReference>
<evidence type="ECO:0000313" key="1">
    <source>
        <dbReference type="EMBL" id="GBO42144.1"/>
    </source>
</evidence>
<organism evidence="1 2">
    <name type="scientific">Araneus ventricosus</name>
    <name type="common">Orbweaver spider</name>
    <name type="synonym">Epeira ventricosa</name>
    <dbReference type="NCBI Taxonomy" id="182803"/>
    <lineage>
        <taxon>Eukaryota</taxon>
        <taxon>Metazoa</taxon>
        <taxon>Ecdysozoa</taxon>
        <taxon>Arthropoda</taxon>
        <taxon>Chelicerata</taxon>
        <taxon>Arachnida</taxon>
        <taxon>Araneae</taxon>
        <taxon>Araneomorphae</taxon>
        <taxon>Entelegynae</taxon>
        <taxon>Araneoidea</taxon>
        <taxon>Araneidae</taxon>
        <taxon>Araneus</taxon>
    </lineage>
</organism>
<keyword evidence="2" id="KW-1185">Reference proteome</keyword>
<comment type="caution">
    <text evidence="1">The sequence shown here is derived from an EMBL/GenBank/DDBJ whole genome shotgun (WGS) entry which is preliminary data.</text>
</comment>
<dbReference type="Proteomes" id="UP000499080">
    <property type="component" value="Unassembled WGS sequence"/>
</dbReference>
<gene>
    <name evidence="1" type="ORF">AVEN_93717_1</name>
</gene>
<accession>A0A4Y2WZP3</accession>
<reference evidence="1 2" key="1">
    <citation type="journal article" date="2019" name="Sci. Rep.">
        <title>Orb-weaving spider Araneus ventricosus genome elucidates the spidroin gene catalogue.</title>
        <authorList>
            <person name="Kono N."/>
            <person name="Nakamura H."/>
            <person name="Ohtoshi R."/>
            <person name="Moran D.A.P."/>
            <person name="Shinohara A."/>
            <person name="Yoshida Y."/>
            <person name="Fujiwara M."/>
            <person name="Mori M."/>
            <person name="Tomita M."/>
            <person name="Arakawa K."/>
        </authorList>
    </citation>
    <scope>NUCLEOTIDE SEQUENCE [LARGE SCALE GENOMIC DNA]</scope>
</reference>
<name>A0A4Y2WZP3_ARAVE</name>
<protein>
    <submittedName>
        <fullName evidence="1">Uncharacterized protein</fullName>
    </submittedName>
</protein>
<dbReference type="AlphaFoldDB" id="A0A4Y2WZP3"/>